<feature type="transmembrane region" description="Helical" evidence="1">
    <location>
        <begin position="2706"/>
        <end position="2729"/>
    </location>
</feature>
<accession>Q241S0</accession>
<dbReference type="InterPro" id="IPR006212">
    <property type="entry name" value="Furin_repeat"/>
</dbReference>
<keyword evidence="1" id="KW-1133">Transmembrane helix</keyword>
<name>Q241S0_TETTS</name>
<dbReference type="PANTHER" id="PTHR11319">
    <property type="entry name" value="G PROTEIN-COUPLED RECEPTOR-RELATED"/>
    <property type="match status" value="1"/>
</dbReference>
<dbReference type="SUPFAM" id="SSF50978">
    <property type="entry name" value="WD40 repeat-like"/>
    <property type="match status" value="1"/>
</dbReference>
<proteinExistence type="predicted"/>
<dbReference type="Proteomes" id="UP000009168">
    <property type="component" value="Unassembled WGS sequence"/>
</dbReference>
<feature type="transmembrane region" description="Helical" evidence="1">
    <location>
        <begin position="2985"/>
        <end position="3004"/>
    </location>
</feature>
<feature type="transmembrane region" description="Helical" evidence="1">
    <location>
        <begin position="2644"/>
        <end position="2665"/>
    </location>
</feature>
<dbReference type="SUPFAM" id="SSF57184">
    <property type="entry name" value="Growth factor receptor domain"/>
    <property type="match status" value="1"/>
</dbReference>
<dbReference type="PANTHER" id="PTHR11319:SF35">
    <property type="entry name" value="OUTER MEMBRANE PROTEIN PMPC-RELATED"/>
    <property type="match status" value="1"/>
</dbReference>
<keyword evidence="4" id="KW-1185">Reference proteome</keyword>
<dbReference type="GeneID" id="7830786"/>
<gene>
    <name evidence="3" type="ORF">TTHERM_00630150</name>
</gene>
<evidence type="ECO:0000256" key="1">
    <source>
        <dbReference type="SAM" id="Phobius"/>
    </source>
</evidence>
<dbReference type="EMBL" id="GG662532">
    <property type="protein sequence ID" value="EAS02500.2"/>
    <property type="molecule type" value="Genomic_DNA"/>
</dbReference>
<evidence type="ECO:0000256" key="2">
    <source>
        <dbReference type="SAM" id="SignalP"/>
    </source>
</evidence>
<dbReference type="OrthoDB" id="338325at2759"/>
<organism evidence="3 4">
    <name type="scientific">Tetrahymena thermophila (strain SB210)</name>
    <dbReference type="NCBI Taxonomy" id="312017"/>
    <lineage>
        <taxon>Eukaryota</taxon>
        <taxon>Sar</taxon>
        <taxon>Alveolata</taxon>
        <taxon>Ciliophora</taxon>
        <taxon>Intramacronucleata</taxon>
        <taxon>Oligohymenophorea</taxon>
        <taxon>Hymenostomatida</taxon>
        <taxon>Tetrahymenina</taxon>
        <taxon>Tetrahymenidae</taxon>
        <taxon>Tetrahymena</taxon>
    </lineage>
</organism>
<dbReference type="InParanoid" id="Q241S0"/>
<dbReference type="InterPro" id="IPR009030">
    <property type="entry name" value="Growth_fac_rcpt_cys_sf"/>
</dbReference>
<dbReference type="SMART" id="SM00261">
    <property type="entry name" value="FU"/>
    <property type="match status" value="2"/>
</dbReference>
<keyword evidence="1 3" id="KW-0812">Transmembrane</keyword>
<dbReference type="SUPFAM" id="SSF69322">
    <property type="entry name" value="Tricorn protease domain 2"/>
    <property type="match status" value="1"/>
</dbReference>
<keyword evidence="1" id="KW-0472">Membrane</keyword>
<protein>
    <submittedName>
        <fullName evidence="3">Transmembrane protein, putative</fullName>
    </submittedName>
</protein>
<feature type="transmembrane region" description="Helical" evidence="1">
    <location>
        <begin position="2849"/>
        <end position="2869"/>
    </location>
</feature>
<dbReference type="HOGENOM" id="CLU_001233_0_0_1"/>
<sequence length="3107" mass="361952">MIIKLLQIQLFYILSVFFLAVQANSADCQQQECQNCSNSQHFQCLGCRFPFLFDQNSQKCTQKCGSRTYLELITNSCQPCASQYCSSCSQTQCFECDQGFLINQFTNQCRSQCQQGQYYYNGQCIDNCYQIAKDYSFDQSSKTCTQLQNCPKLTFNPITQDTGAIVYFDTTIEKERNKLIVIDEYGKVIIKSIPELEVLNFYNIDNLLNIVQCMVISNQDSLNQQVSCLLNSLLVIVFDTYSGSIIKTKQLLNQQIGNVWGQLDFTFIGISAQNIVFQYNFQTSQTQLIDQNSDILINIAIVTDYLMKGDQYILSITQNNEVYYYDSNYQKNQLFQYDQSIPLNFFYIANQIWAFYSVQSINFYEINFSSTPVLLLKQTYTAQIQLILVSQFVLVLDSSNNPLQMFQVKGLFEIQDVSQLIPKGFQSVDCLIQQQNNLFFVSNQNVYIYEVINMNLKLRTNFQLRNQVPCQETYFGVINQEKASYLLSIFGQDYMVQDLSSSQSLQNEKTTFYSSEKMNFFIQQKLFQNSFVDFFDSATSNQITELKGNGMAYQYDFNTHQITKSFYFWNNFNYTDQNLVQGRKLYNLISVQEEEKIIVTGMINGVLVIQEMDLYTNKILLENTFQEINIHADNINFFSRPFYIKSTKTLIVYIYNFYGESLFTETRQLHILQYNSELKKYIYKFSIRMLLSDVQVSQKTGDIICFYLVDLYSNIIYVFNAYKNAIPLIKTKQFYNMGSKQLGFFNLNQDGIFYSDFLKGTMLLSLSPQFKLSVVSQDLQIQSLYISNNNKFKIYIAQPYSLAKIVSFDNNSLLQTFQTGIYLIAYKTFGNIVAIATNTYILVCYDGDRNILRVLNNSQYGQNLISRLHNQNQIIFINTQIVVQINLDDDKIELQNVSKQPKLSFLDYNDIQIARTNSNYQMQELVNYDDIYSYNYVQSDDSLTFRVLNLQELDLQFNLYDTIINVVQYNTVIKVINYTFLIQQTESQISYESYSFYLKFDNAAFYYPPKKYFVIINGFDIIFIQLSSFEILMSYSQKVNYLKNVAYDIDIGYLVTFDDNVDCFFDLKNISKTCLANNITIEKTQPYGTIIQKSKMFAIFYSKNQIRIYSLTEQAYKANFSLSSIKPYSIYFANNVDQMIVAEYISQKFFILDLNTFQLQASKFPPFIQQTLEELYKFYFFQDLKSVMILTSYSNQFTIYDISTQNPQKLINLQYVFNNQAQFAVDENLGIVIFIDTKNQVEIVSYLTNQILKTYQLQVYVNDSNAYVKALIWDSAKRKLLVSTYDLFYIFDYDNDIYLLKYQFKNFVKSVYISYQKNLVYVSDMQRLSVFDYQVFGSNSYSNFPQTLSPSILAVNQDQYILFENSYSTIKNIVGGKVRDVLNFNNMNVGYFYYNFYNQAKSQFYLITYNQFFIFEITQNQLSRLYFEYLDSQIITFISDSSSQLLFVTQKQSFYSLKKDQQNPELVILFEVENGIGNFLNVDDNYLVYSSIKYPNQWNRINIQVSPSSAQVEIVKNFIILNQNEFILQILRIENTQNLLILTNNQLQIFDIEKGKQKQILKSFSKQSKIYYDSQYSRIFQVDRIFGTSVYNMDLQIIQQNLASPGINIIIQEEFVYIFSFNSVNIYLRNDLQLLSSIRDFDNSLSLTNIKYSDQGQIFILYFDKQISFYNVSPFQQAYQQDYLQVSNYTILSQNITQINSQVIRIDLNLVTQKGVLSYSTDIYLLKKQQKYCSASLEIQASQSQNLIQQQQNQYLNLISKKGLYIQNINVQLDVQPNQVANLIFPYNSSIAIAKNNSLLIESSGFNKIYLKDQDQSGQFAVLLQLSKFCLSLLQLKSQQYFFDSFWFQKLKILNLIDIQLSDLDNKQIIFQNLEVVYIKNLLINQENATSTTQNTSSVIRFNNLQIVNILNITISQSQFNNNKIILEFLNVTNVTINLFQISNSSFTNPLTSSNVNKILSFQQVSYLSLNQIILIGNKFKNQQIVQMNQISQVEIQKGQFTDNFWEFNITQLYFGILLNAADISIITLDQMQFYSNSISSQFSQPLLNFVNINKNLSLSQFNVSKFEISHTQTTNNYDFFLLECQGIKNALISKIRIIESNQVGFISLNSYQNEEGNVIQNQVINIFQYIHQSVQINQQLLAIKAMQLNLTQCQFESISSQQTKLDSSLIYIQVDKQLVINQFFVKNIHLKSNNFAQILQSNFVLIQNSFFYGMQTESSCTVFKFIQINQLELLNNNFQSSKSYLDAGSIMISDVTSASINGCNFIENSSQTGYGGALYCLNSVIDQFNNNNFTKNVANEGSGGAFFLDNCDILEMENNTLTQNTALIGGGTRYVNKQPKVFSMQNYQQRLLKLNSNKFYQNQAKLYGQNIGSYPIYLDVKSSFQDDNRSDIPLIQNVQSGNTTTPIIVRLIDEEMKEIRFYQQNEVNHINPRIQEEYQNYLLSIESSEVGLQGDLVQKYDFERFGFVFNVSYSYQPANSSSIKIKSISKLPTLDSNSLSFNNELHQIQLNLQFRQCLKGEIIQNFNKFQLCYKCQRGFYSLEDPHLKPNSQCQKCPQGSLDCHSNVIKLQNGYWRTNEDSDILVQCKNSQYCKPEDFDNINGCARGHFGVLCETCDLNGQIWGQRYGRSYDGSTCQVCSNEFLSFSVGILAILFLFIVTYLLFQVQRQHTFLQRQMSWYYLRKLGFFILHDTEIKPMATYIKILINYFQFLSLLNSFGIPTIDYLSIFQLSGGDPLQFTIYNLDCAYSYFISYLPLYGFRVIWANIQVIFIYFAVQIFNLIYSIFSFEKFSITTSSLTLVYLFYSSSMIKILTQSASCTFISGQYYIQLELNHVCYTSEHLNLLQKIVVPLLFLWFLIIPFIFLYILMKSKRNLKNLNTLNQFGYLYQDYKPECFYWDIARNQFRALLVIILNVLNISTYLKTQLLLIFVYFYLKVQSKVKPFLLSQFNYLDKISTKLLIFSILIISASYQNQNNQLQSILQIIFFSINVSYIMLFILLINARPISINQKSINFNQRIYLFLSKIFPKQIFLPQYKGNNSTRINYLWKKVKNSIKKIIQKEPKPKNSSSLSQSQFRLLSLGSQKSLLKSQVKLRSKSTKLSVKFN</sequence>
<dbReference type="Gene3D" id="2.10.220.10">
    <property type="entry name" value="Hormone Receptor, Insulin-like Growth Factor Receptor 1, Chain A, domain 2"/>
    <property type="match status" value="1"/>
</dbReference>
<feature type="signal peptide" evidence="2">
    <location>
        <begin position="1"/>
        <end position="25"/>
    </location>
</feature>
<dbReference type="InterPro" id="IPR036322">
    <property type="entry name" value="WD40_repeat_dom_sf"/>
</dbReference>
<reference evidence="4" key="1">
    <citation type="journal article" date="2006" name="PLoS Biol.">
        <title>Macronuclear genome sequence of the ciliate Tetrahymena thermophila, a model eukaryote.</title>
        <authorList>
            <person name="Eisen J.A."/>
            <person name="Coyne R.S."/>
            <person name="Wu M."/>
            <person name="Wu D."/>
            <person name="Thiagarajan M."/>
            <person name="Wortman J.R."/>
            <person name="Badger J.H."/>
            <person name="Ren Q."/>
            <person name="Amedeo P."/>
            <person name="Jones K.M."/>
            <person name="Tallon L.J."/>
            <person name="Delcher A.L."/>
            <person name="Salzberg S.L."/>
            <person name="Silva J.C."/>
            <person name="Haas B.J."/>
            <person name="Majoros W.H."/>
            <person name="Farzad M."/>
            <person name="Carlton J.M."/>
            <person name="Smith R.K. Jr."/>
            <person name="Garg J."/>
            <person name="Pearlman R.E."/>
            <person name="Karrer K.M."/>
            <person name="Sun L."/>
            <person name="Manning G."/>
            <person name="Elde N.C."/>
            <person name="Turkewitz A.P."/>
            <person name="Asai D.J."/>
            <person name="Wilkes D.E."/>
            <person name="Wang Y."/>
            <person name="Cai H."/>
            <person name="Collins K."/>
            <person name="Stewart B.A."/>
            <person name="Lee S.R."/>
            <person name="Wilamowska K."/>
            <person name="Weinberg Z."/>
            <person name="Ruzzo W.L."/>
            <person name="Wloga D."/>
            <person name="Gaertig J."/>
            <person name="Frankel J."/>
            <person name="Tsao C.-C."/>
            <person name="Gorovsky M.A."/>
            <person name="Keeling P.J."/>
            <person name="Waller R.F."/>
            <person name="Patron N.J."/>
            <person name="Cherry J.M."/>
            <person name="Stover N.A."/>
            <person name="Krieger C.J."/>
            <person name="del Toro C."/>
            <person name="Ryder H.F."/>
            <person name="Williamson S.C."/>
            <person name="Barbeau R.A."/>
            <person name="Hamilton E.P."/>
            <person name="Orias E."/>
        </authorList>
    </citation>
    <scope>NUCLEOTIDE SEQUENCE [LARGE SCALE GENOMIC DNA]</scope>
    <source>
        <strain evidence="4">SB210</strain>
    </source>
</reference>
<evidence type="ECO:0000313" key="4">
    <source>
        <dbReference type="Proteomes" id="UP000009168"/>
    </source>
</evidence>
<dbReference type="KEGG" id="tet:TTHERM_00630150"/>
<feature type="transmembrane region" description="Helical" evidence="1">
    <location>
        <begin position="2908"/>
        <end position="2936"/>
    </location>
</feature>
<keyword evidence="2" id="KW-0732">Signal</keyword>
<evidence type="ECO:0000313" key="3">
    <source>
        <dbReference type="EMBL" id="EAS02500.2"/>
    </source>
</evidence>
<dbReference type="RefSeq" id="XP_001022745.2">
    <property type="nucleotide sequence ID" value="XM_001022745.2"/>
</dbReference>
<feature type="chain" id="PRO_5004202111" evidence="2">
    <location>
        <begin position="26"/>
        <end position="3107"/>
    </location>
</feature>
<feature type="transmembrane region" description="Helical" evidence="1">
    <location>
        <begin position="2764"/>
        <end position="2789"/>
    </location>
</feature>